<protein>
    <submittedName>
        <fullName evidence="6">PINc domain-containing protein</fullName>
    </submittedName>
</protein>
<evidence type="ECO:0000259" key="3">
    <source>
        <dbReference type="Pfam" id="PF10373"/>
    </source>
</evidence>
<dbReference type="GO" id="GO:0042162">
    <property type="term" value="F:telomeric DNA binding"/>
    <property type="evidence" value="ECO:0007669"/>
    <property type="project" value="TreeGrafter"/>
</dbReference>
<dbReference type="GO" id="GO:0000184">
    <property type="term" value="P:nuclear-transcribed mRNA catabolic process, nonsense-mediated decay"/>
    <property type="evidence" value="ECO:0007669"/>
    <property type="project" value="UniProtKB-KW"/>
</dbReference>
<evidence type="ECO:0000259" key="4">
    <source>
        <dbReference type="Pfam" id="PF13638"/>
    </source>
</evidence>
<evidence type="ECO:0000313" key="6">
    <source>
        <dbReference type="WBParaSite" id="maker-unitig_39196-snap-gene-0.2-mRNA-1"/>
    </source>
</evidence>
<dbReference type="GO" id="GO:0070034">
    <property type="term" value="F:telomerase RNA binding"/>
    <property type="evidence" value="ECO:0007669"/>
    <property type="project" value="TreeGrafter"/>
</dbReference>
<feature type="region of interest" description="Disordered" evidence="2">
    <location>
        <begin position="1076"/>
        <end position="1102"/>
    </location>
</feature>
<evidence type="ECO:0000313" key="5">
    <source>
        <dbReference type="Proteomes" id="UP000095280"/>
    </source>
</evidence>
<feature type="region of interest" description="Disordered" evidence="2">
    <location>
        <begin position="1"/>
        <end position="27"/>
    </location>
</feature>
<evidence type="ECO:0000256" key="1">
    <source>
        <dbReference type="ARBA" id="ARBA00023161"/>
    </source>
</evidence>
<feature type="domain" description="PIN" evidence="4">
    <location>
        <begin position="647"/>
        <end position="796"/>
    </location>
</feature>
<feature type="region of interest" description="Disordered" evidence="2">
    <location>
        <begin position="1118"/>
        <end position="1183"/>
    </location>
</feature>
<reference evidence="6" key="1">
    <citation type="submission" date="2016-11" db="UniProtKB">
        <authorList>
            <consortium name="WormBaseParasite"/>
        </authorList>
    </citation>
    <scope>IDENTIFICATION</scope>
</reference>
<dbReference type="InterPro" id="IPR002716">
    <property type="entry name" value="PIN_dom"/>
</dbReference>
<dbReference type="WBParaSite" id="maker-unitig_39196-snap-gene-0.2-mRNA-1">
    <property type="protein sequence ID" value="maker-unitig_39196-snap-gene-0.2-mRNA-1"/>
    <property type="gene ID" value="maker-unitig_39196-snap-gene-0.2"/>
</dbReference>
<dbReference type="GO" id="GO:0005697">
    <property type="term" value="C:telomerase holoenzyme complex"/>
    <property type="evidence" value="ECO:0007669"/>
    <property type="project" value="TreeGrafter"/>
</dbReference>
<feature type="domain" description="DNA/RNA-binding" evidence="3">
    <location>
        <begin position="199"/>
        <end position="236"/>
    </location>
</feature>
<feature type="region of interest" description="Disordered" evidence="2">
    <location>
        <begin position="516"/>
        <end position="538"/>
    </location>
</feature>
<keyword evidence="5" id="KW-1185">Reference proteome</keyword>
<accession>A0A1I8FMQ3</accession>
<feature type="compositionally biased region" description="Low complexity" evidence="2">
    <location>
        <begin position="1118"/>
        <end position="1128"/>
    </location>
</feature>
<dbReference type="PANTHER" id="PTHR15696:SF0">
    <property type="entry name" value="TELOMERASE-BINDING PROTEIN EST1A"/>
    <property type="match status" value="1"/>
</dbReference>
<dbReference type="SUPFAM" id="SSF48452">
    <property type="entry name" value="TPR-like"/>
    <property type="match status" value="1"/>
</dbReference>
<name>A0A1I8FMQ3_9PLAT</name>
<proteinExistence type="predicted"/>
<dbReference type="Gene3D" id="1.25.40.10">
    <property type="entry name" value="Tetratricopeptide repeat domain"/>
    <property type="match status" value="1"/>
</dbReference>
<feature type="compositionally biased region" description="Polar residues" evidence="2">
    <location>
        <begin position="1129"/>
        <end position="1142"/>
    </location>
</feature>
<feature type="compositionally biased region" description="Basic and acidic residues" evidence="2">
    <location>
        <begin position="1147"/>
        <end position="1156"/>
    </location>
</feature>
<dbReference type="Pfam" id="PF13638">
    <property type="entry name" value="PIN_4"/>
    <property type="match status" value="1"/>
</dbReference>
<dbReference type="Proteomes" id="UP000095280">
    <property type="component" value="Unplaced"/>
</dbReference>
<evidence type="ECO:0000256" key="2">
    <source>
        <dbReference type="SAM" id="MobiDB-lite"/>
    </source>
</evidence>
<dbReference type="PANTHER" id="PTHR15696">
    <property type="entry name" value="SMG-7 SUPPRESSOR WITH MORPHOLOGICAL EFFECT ON GENITALIA PROTEIN 7"/>
    <property type="match status" value="1"/>
</dbReference>
<feature type="compositionally biased region" description="Polar residues" evidence="2">
    <location>
        <begin position="954"/>
        <end position="970"/>
    </location>
</feature>
<feature type="compositionally biased region" description="Low complexity" evidence="2">
    <location>
        <begin position="17"/>
        <end position="27"/>
    </location>
</feature>
<dbReference type="InterPro" id="IPR045153">
    <property type="entry name" value="Est1/Ebs1-like"/>
</dbReference>
<feature type="region of interest" description="Disordered" evidence="2">
    <location>
        <begin position="951"/>
        <end position="974"/>
    </location>
</feature>
<dbReference type="InterPro" id="IPR018834">
    <property type="entry name" value="DNA/RNA-bd_Est1-type"/>
</dbReference>
<organism evidence="5 6">
    <name type="scientific">Macrostomum lignano</name>
    <dbReference type="NCBI Taxonomy" id="282301"/>
    <lineage>
        <taxon>Eukaryota</taxon>
        <taxon>Metazoa</taxon>
        <taxon>Spiralia</taxon>
        <taxon>Lophotrochozoa</taxon>
        <taxon>Platyhelminthes</taxon>
        <taxon>Rhabditophora</taxon>
        <taxon>Macrostomorpha</taxon>
        <taxon>Macrostomida</taxon>
        <taxon>Macrostomidae</taxon>
        <taxon>Macrostomum</taxon>
    </lineage>
</organism>
<keyword evidence="1" id="KW-0866">Nonsense-mediated mRNA decay</keyword>
<dbReference type="Gene3D" id="3.40.50.1010">
    <property type="entry name" value="5'-nuclease"/>
    <property type="match status" value="1"/>
</dbReference>
<sequence length="1309" mass="141563">MVVRPQSHHAQPQPAMQSEESQAAAESTLSRFASWTPSWIGWSSSGAPSMDPQVWWGLGPTPRLDLLHRLRRRPAGRCRLAGIELRPAAGPRPENMSGRIISRSDWPERAGELGLDMIESGWQFLQQLADQLGAPSTKLPVELPLRIGFLPPAVSRLGLLLIQRLYLNIGDLLRFTESVFSGWPPTIAEARRLWRWSPRMVRTYHQLAVLANATKRRLDAVYYYMRSLAASHPYLASYLKRPGRRREAAWRQREAERSKRQRAKERRLFRADRSAAAASGRFNKPNRRCRVEVWVPVSGAGRQLSSGLLNSDEERPTCTATASCSRHRIGMESFQEACSQTLLELAAWLRHEPPALSGYFQLAAAACSPPAGPPARDRQERPSTDLCSWRAPFGCCAGLCRRTRQERRCLPLPEPHPGAPVLAEAAARLDGGVPRGVEPRAPTLQRDPHLSLSWTSGERPGWPACCTDCARFSPTAAEVRTPAVGDFEESKKPPISAAAGSCRLHVILQEDVFANASPPCSTDATPDRFSTSPSRRRRSCRRPDACAVFADYLSAWSRPLLGYSMEAGGAYFSQQLDKLASERMEDCQQPQPQPPSLEMSRMNPVPLRPTTRLAASAAADGIGSCSALESSGQRYMELEIVRINLLPDTNCYIHYLGEIRSLLGHGKHNLILPIVVLNELDHLAKHGDSSEHAGYVASQARAAVAMLEEAFESKAGGAARRRVKAVTAKAARLDTNRFPNDDLILSCCMNTAQDKASAFMPKDKTTVRPAQGHCAADASDRNLRLKAIGSNIPAKDSAGLLQPNCCLFVLLVVNSAQFFSFSASPRMVPPASASHRARVPRRRWHVQVRLLVQLSRARRGPGSSAGHRRPRSLPMRSRDCASCACSCVVAAAEAAAVRIRSKRKAAGAAGAARGCPPAPWGVCCSACCLVFAAGRCCCSLLEGRLVQNRDCRKQQSNSPKGASQAGSVANTRLPRLPTATATTASAVDEDGLVPSGSLPPTAYAAAAAAAAAAPPLAPSPMQSCIGSSSRRTPSAEASGCLSSVACLFGRDSAADGLHQRLLDGDRLVTTQRLLSPMPSAFRGGGGSSRRLISDPVPQPQIPPVGLAAEQLRKFRAARASSSRLRCSADQGNAASESTSRSSPHPDGTSRLRRTGEQRQQPAGESRHRHRRQRADALRPAVEAGRVGELQSQRVGLCQRTPKRESENAESEFWNGPKVVAGLGSPAFWAPAGPMLSATGRASPAPPPACTWRGPSCSSQQQRLPLTTPTKRSSRRLLGDLVAATAAAGVWLQADDVGDTLQLGLRVDDR</sequence>
<dbReference type="Pfam" id="PF10373">
    <property type="entry name" value="EST1_DNA_bind"/>
    <property type="match status" value="1"/>
</dbReference>
<dbReference type="InterPro" id="IPR011990">
    <property type="entry name" value="TPR-like_helical_dom_sf"/>
</dbReference>